<organism evidence="4 5">
    <name type="scientific">Scytonema millei VB511283</name>
    <dbReference type="NCBI Taxonomy" id="1245923"/>
    <lineage>
        <taxon>Bacteria</taxon>
        <taxon>Bacillati</taxon>
        <taxon>Cyanobacteriota</taxon>
        <taxon>Cyanophyceae</taxon>
        <taxon>Nostocales</taxon>
        <taxon>Scytonemataceae</taxon>
        <taxon>Scytonema</taxon>
    </lineage>
</organism>
<dbReference type="Gene3D" id="3.30.360.10">
    <property type="entry name" value="Dihydrodipicolinate Reductase, domain 2"/>
    <property type="match status" value="1"/>
</dbReference>
<evidence type="ECO:0000259" key="3">
    <source>
        <dbReference type="Pfam" id="PF02894"/>
    </source>
</evidence>
<keyword evidence="5" id="KW-1185">Reference proteome</keyword>
<dbReference type="GO" id="GO:0000166">
    <property type="term" value="F:nucleotide binding"/>
    <property type="evidence" value="ECO:0007669"/>
    <property type="project" value="InterPro"/>
</dbReference>
<dbReference type="OrthoDB" id="455005at2"/>
<feature type="domain" description="Gfo/Idh/MocA-like oxidoreductase N-terminal" evidence="2">
    <location>
        <begin position="6"/>
        <end position="124"/>
    </location>
</feature>
<reference evidence="4 5" key="1">
    <citation type="journal article" date="2015" name="Genome Announc.">
        <title>Draft Genome Sequence of the Terrestrial Cyanobacterium Scytonema millei VB511283, Isolated from Eastern India.</title>
        <authorList>
            <person name="Sen D."/>
            <person name="Chandrababunaidu M.M."/>
            <person name="Singh D."/>
            <person name="Sanghi N."/>
            <person name="Ghorai A."/>
            <person name="Mishra G.P."/>
            <person name="Madduluri M."/>
            <person name="Adhikary S.P."/>
            <person name="Tripathy S."/>
        </authorList>
    </citation>
    <scope>NUCLEOTIDE SEQUENCE [LARGE SCALE GENOMIC DNA]</scope>
    <source>
        <strain evidence="4 5">VB511283</strain>
    </source>
</reference>
<protein>
    <submittedName>
        <fullName evidence="4">Gfo/Idh/MocA family oxidoreductase</fullName>
    </submittedName>
</protein>
<evidence type="ECO:0000256" key="1">
    <source>
        <dbReference type="ARBA" id="ARBA00010928"/>
    </source>
</evidence>
<dbReference type="InterPro" id="IPR004104">
    <property type="entry name" value="Gfo/Idh/MocA-like_OxRdtase_C"/>
</dbReference>
<sequence length="325" mass="36213">MTNDQIQIGIVGTGYAAKLRAESFGRDERSRVVAITGHTPEKTATFSQTYQAQAVDSWQQLVAREDIDLVVICTINSDHGAIAKAALQSHKHVVVEYPLALDVAEAEEIIALAKSQNRLLHVEHIELLGGLHQALKQYLPQVGSPFYARYSTMNPQRPAPRRWTYNQEMFGFPLCGALSRIHRLTDLFGTVETISCQNRYWGTDPESFFQVCLCTAQIRFTSGAIAEVSYGKGETLWQNERKFEVHADRGGLIFDKDDGVLIQVEETTKIEVGSRRGLFAKDTGMVLDHLQTGAPLYVSPHESLYALKVADAARRSAQMKETIAM</sequence>
<comment type="similarity">
    <text evidence="1">Belongs to the Gfo/Idh/MocA family.</text>
</comment>
<evidence type="ECO:0000259" key="2">
    <source>
        <dbReference type="Pfam" id="PF01408"/>
    </source>
</evidence>
<evidence type="ECO:0000313" key="5">
    <source>
        <dbReference type="Proteomes" id="UP000031532"/>
    </source>
</evidence>
<dbReference type="EMBL" id="JTJC03000006">
    <property type="protein sequence ID" value="NHC36947.1"/>
    <property type="molecule type" value="Genomic_DNA"/>
</dbReference>
<feature type="domain" description="Gfo/Idh/MocA-like oxidoreductase C-terminal" evidence="3">
    <location>
        <begin position="142"/>
        <end position="324"/>
    </location>
</feature>
<evidence type="ECO:0000313" key="4">
    <source>
        <dbReference type="EMBL" id="NHC36947.1"/>
    </source>
</evidence>
<dbReference type="InterPro" id="IPR051450">
    <property type="entry name" value="Gfo/Idh/MocA_Oxidoreductases"/>
</dbReference>
<dbReference type="PANTHER" id="PTHR43377:SF10">
    <property type="entry name" value="BILIVERDIN REDUCTASE"/>
    <property type="match status" value="1"/>
</dbReference>
<comment type="caution">
    <text evidence="4">The sequence shown here is derived from an EMBL/GenBank/DDBJ whole genome shotgun (WGS) entry which is preliminary data.</text>
</comment>
<name>A0A9X5I6W6_9CYAN</name>
<gene>
    <name evidence="4" type="ORF">QH73_0020300</name>
</gene>
<dbReference type="Proteomes" id="UP000031532">
    <property type="component" value="Unassembled WGS sequence"/>
</dbReference>
<dbReference type="Pfam" id="PF01408">
    <property type="entry name" value="GFO_IDH_MocA"/>
    <property type="match status" value="1"/>
</dbReference>
<proteinExistence type="inferred from homology"/>
<dbReference type="InterPro" id="IPR000683">
    <property type="entry name" value="Gfo/Idh/MocA-like_OxRdtase_N"/>
</dbReference>
<dbReference type="InterPro" id="IPR036291">
    <property type="entry name" value="NAD(P)-bd_dom_sf"/>
</dbReference>
<dbReference type="Gene3D" id="3.40.50.720">
    <property type="entry name" value="NAD(P)-binding Rossmann-like Domain"/>
    <property type="match status" value="1"/>
</dbReference>
<dbReference type="AlphaFoldDB" id="A0A9X5I6W6"/>
<dbReference type="SUPFAM" id="SSF51735">
    <property type="entry name" value="NAD(P)-binding Rossmann-fold domains"/>
    <property type="match status" value="1"/>
</dbReference>
<dbReference type="PANTHER" id="PTHR43377">
    <property type="entry name" value="BILIVERDIN REDUCTASE A"/>
    <property type="match status" value="1"/>
</dbReference>
<accession>A0A9X5I6W6</accession>
<dbReference type="Pfam" id="PF02894">
    <property type="entry name" value="GFO_IDH_MocA_C"/>
    <property type="match status" value="1"/>
</dbReference>
<dbReference type="RefSeq" id="WP_039714034.1">
    <property type="nucleotide sequence ID" value="NZ_JTJC03000006.1"/>
</dbReference>